<dbReference type="SUPFAM" id="SSF53328">
    <property type="entry name" value="Formyltransferase"/>
    <property type="match status" value="1"/>
</dbReference>
<evidence type="ECO:0000259" key="5">
    <source>
        <dbReference type="Pfam" id="PF00551"/>
    </source>
</evidence>
<proteinExistence type="inferred from homology"/>
<dbReference type="GO" id="GO:0004644">
    <property type="term" value="F:phosphoribosylglycinamide formyltransferase activity"/>
    <property type="evidence" value="ECO:0007669"/>
    <property type="project" value="UniProtKB-UniRule"/>
</dbReference>
<dbReference type="PANTHER" id="PTHR43369">
    <property type="entry name" value="PHOSPHORIBOSYLGLYCINAMIDE FORMYLTRANSFERASE"/>
    <property type="match status" value="1"/>
</dbReference>
<evidence type="ECO:0000256" key="3">
    <source>
        <dbReference type="ARBA" id="ARBA00022755"/>
    </source>
</evidence>
<comment type="function">
    <text evidence="4">Catalyzes the transfer of a formyl group from 10-formyltetrahydrofolate to 5-phospho-ribosyl-glycinamide (GAR), producing 5-phospho-ribosyl-N-formylglycinamide (FGAR) and tetrahydrofolate.</text>
</comment>
<comment type="similarity">
    <text evidence="4">Belongs to the GART family.</text>
</comment>
<dbReference type="NCBIfam" id="TIGR00639">
    <property type="entry name" value="PurN"/>
    <property type="match status" value="1"/>
</dbReference>
<dbReference type="UniPathway" id="UPA00074">
    <property type="reaction ID" value="UER00126"/>
</dbReference>
<keyword evidence="3 4" id="KW-0658">Purine biosynthesis</keyword>
<feature type="binding site" evidence="4">
    <location>
        <begin position="17"/>
        <end position="19"/>
    </location>
    <ligand>
        <name>N(1)-(5-phospho-beta-D-ribosyl)glycinamide</name>
        <dbReference type="ChEBI" id="CHEBI:143788"/>
    </ligand>
</feature>
<sequence>MTSQPRKRTAVLISGRGSNMTALIQAAMDPSFPAEIALVISNKADAKGLETARKAGIATRVISYRDHGSREAHDAAIDAALREAGIEIVALAGYMRLLTPGFVRSWQGRMINIHPALLPLFKGLDTHNRALDAGVRVHGCTVHFVTPDMDEGPIIAQAAVPVKTGDTEDTLAARVLEAEHATYPEALAMVARGDVRMAGNGRAIFRGQANAAG</sequence>
<dbReference type="Gene3D" id="3.40.50.170">
    <property type="entry name" value="Formyl transferase, N-terminal domain"/>
    <property type="match status" value="1"/>
</dbReference>
<keyword evidence="2 4" id="KW-0808">Transferase</keyword>
<evidence type="ECO:0000256" key="4">
    <source>
        <dbReference type="HAMAP-Rule" id="MF_01930"/>
    </source>
</evidence>
<feature type="site" description="Raises pKa of active site His" evidence="4">
    <location>
        <position position="150"/>
    </location>
</feature>
<name>A0A2G1QRT4_9HYPH</name>
<comment type="caution">
    <text evidence="6">The sequence shown here is derived from an EMBL/GenBank/DDBJ whole genome shotgun (WGS) entry which is preliminary data.</text>
</comment>
<dbReference type="Proteomes" id="UP000221168">
    <property type="component" value="Unassembled WGS sequence"/>
</dbReference>
<evidence type="ECO:0000256" key="2">
    <source>
        <dbReference type="ARBA" id="ARBA00022679"/>
    </source>
</evidence>
<evidence type="ECO:0000313" key="6">
    <source>
        <dbReference type="EMBL" id="PHP68215.1"/>
    </source>
</evidence>
<evidence type="ECO:0000313" key="7">
    <source>
        <dbReference type="Proteomes" id="UP000221168"/>
    </source>
</evidence>
<feature type="domain" description="Formyl transferase N-terminal" evidence="5">
    <location>
        <begin position="7"/>
        <end position="187"/>
    </location>
</feature>
<feature type="binding site" evidence="4">
    <location>
        <position position="112"/>
    </location>
    <ligand>
        <name>(6R)-10-formyltetrahydrofolate</name>
        <dbReference type="ChEBI" id="CHEBI:195366"/>
    </ligand>
</feature>
<dbReference type="InterPro" id="IPR004607">
    <property type="entry name" value="GART"/>
</dbReference>
<feature type="binding site" evidence="4">
    <location>
        <position position="70"/>
    </location>
    <ligand>
        <name>(6R)-10-formyltetrahydrofolate</name>
        <dbReference type="ChEBI" id="CHEBI:195366"/>
    </ligand>
</feature>
<dbReference type="PANTHER" id="PTHR43369:SF2">
    <property type="entry name" value="PHOSPHORIBOSYLGLYCINAMIDE FORMYLTRANSFERASE"/>
    <property type="match status" value="1"/>
</dbReference>
<organism evidence="6 7">
    <name type="scientific">Zhengella mangrovi</name>
    <dbReference type="NCBI Taxonomy" id="1982044"/>
    <lineage>
        <taxon>Bacteria</taxon>
        <taxon>Pseudomonadati</taxon>
        <taxon>Pseudomonadota</taxon>
        <taxon>Alphaproteobacteria</taxon>
        <taxon>Hyphomicrobiales</taxon>
        <taxon>Notoacmeibacteraceae</taxon>
        <taxon>Zhengella</taxon>
    </lineage>
</organism>
<comment type="catalytic activity">
    <reaction evidence="4">
        <text>N(1)-(5-phospho-beta-D-ribosyl)glycinamide + (6R)-10-formyltetrahydrofolate = N(2)-formyl-N(1)-(5-phospho-beta-D-ribosyl)glycinamide + (6S)-5,6,7,8-tetrahydrofolate + H(+)</text>
        <dbReference type="Rhea" id="RHEA:15053"/>
        <dbReference type="ChEBI" id="CHEBI:15378"/>
        <dbReference type="ChEBI" id="CHEBI:57453"/>
        <dbReference type="ChEBI" id="CHEBI:143788"/>
        <dbReference type="ChEBI" id="CHEBI:147286"/>
        <dbReference type="ChEBI" id="CHEBI:195366"/>
        <dbReference type="EC" id="2.1.2.2"/>
    </reaction>
</comment>
<gene>
    <name evidence="4" type="primary">purN</name>
    <name evidence="6" type="ORF">CSC94_06060</name>
</gene>
<dbReference type="CDD" id="cd08645">
    <property type="entry name" value="FMT_core_GART"/>
    <property type="match status" value="1"/>
</dbReference>
<dbReference type="OrthoDB" id="9806170at2"/>
<dbReference type="EC" id="2.1.2.2" evidence="4"/>
<dbReference type="GO" id="GO:0006189">
    <property type="term" value="P:'de novo' IMP biosynthetic process"/>
    <property type="evidence" value="ECO:0007669"/>
    <property type="project" value="UniProtKB-UniRule"/>
</dbReference>
<dbReference type="GO" id="GO:0005829">
    <property type="term" value="C:cytosol"/>
    <property type="evidence" value="ECO:0007669"/>
    <property type="project" value="TreeGrafter"/>
</dbReference>
<comment type="pathway">
    <text evidence="1 4">Purine metabolism; IMP biosynthesis via de novo pathway; N(2)-formyl-N(1)-(5-phospho-D-ribosyl)glycinamide from N(1)-(5-phospho-D-ribosyl)glycinamide (10-formyl THF route): step 1/1.</text>
</comment>
<dbReference type="Pfam" id="PF00551">
    <property type="entry name" value="Formyl_trans_N"/>
    <property type="match status" value="1"/>
</dbReference>
<feature type="active site" description="Proton donor" evidence="4">
    <location>
        <position position="114"/>
    </location>
</feature>
<dbReference type="RefSeq" id="WP_099304861.1">
    <property type="nucleotide sequence ID" value="NZ_PDVP01000002.1"/>
</dbReference>
<evidence type="ECO:0000256" key="1">
    <source>
        <dbReference type="ARBA" id="ARBA00005054"/>
    </source>
</evidence>
<dbReference type="InterPro" id="IPR036477">
    <property type="entry name" value="Formyl_transf_N_sf"/>
</dbReference>
<dbReference type="EMBL" id="PDVP01000002">
    <property type="protein sequence ID" value="PHP68215.1"/>
    <property type="molecule type" value="Genomic_DNA"/>
</dbReference>
<accession>A0A2G1QRT4</accession>
<keyword evidence="7" id="KW-1185">Reference proteome</keyword>
<feature type="binding site" evidence="4">
    <location>
        <begin position="95"/>
        <end position="98"/>
    </location>
    <ligand>
        <name>(6R)-10-formyltetrahydrofolate</name>
        <dbReference type="ChEBI" id="CHEBI:195366"/>
    </ligand>
</feature>
<protein>
    <recommendedName>
        <fullName evidence="4">Phosphoribosylglycinamide formyltransferase</fullName>
        <ecNumber evidence="4">2.1.2.2</ecNumber>
    </recommendedName>
    <alternativeName>
        <fullName evidence="4">5'-phosphoribosylglycinamide transformylase</fullName>
    </alternativeName>
    <alternativeName>
        <fullName evidence="4">GAR transformylase</fullName>
        <shortName evidence="4">GART</shortName>
    </alternativeName>
</protein>
<dbReference type="HAMAP" id="MF_01930">
    <property type="entry name" value="PurN"/>
    <property type="match status" value="1"/>
</dbReference>
<dbReference type="AlphaFoldDB" id="A0A2G1QRT4"/>
<reference evidence="6 7" key="1">
    <citation type="submission" date="2017-10" db="EMBL/GenBank/DDBJ databases">
        <title>Sedimentibacterium mangrovi gen. nov., sp. nov., a novel member of family Phyllobacteriacea isolated from mangrove sediment.</title>
        <authorList>
            <person name="Liao H."/>
            <person name="Tian Y."/>
        </authorList>
    </citation>
    <scope>NUCLEOTIDE SEQUENCE [LARGE SCALE GENOMIC DNA]</scope>
    <source>
        <strain evidence="6 7">X9-2-2</strain>
    </source>
</reference>
<dbReference type="InterPro" id="IPR002376">
    <property type="entry name" value="Formyl_transf_N"/>
</dbReference>